<dbReference type="AlphaFoldDB" id="A0A0F3GU47"/>
<protein>
    <recommendedName>
        <fullName evidence="3">Branched-chain amino acid aminotransferase</fullName>
    </recommendedName>
</protein>
<reference evidence="1 2" key="1">
    <citation type="submission" date="2015-02" db="EMBL/GenBank/DDBJ databases">
        <title>Single-cell genomics of uncultivated deep-branching MTB reveals a conserved set of magnetosome genes.</title>
        <authorList>
            <person name="Kolinko S."/>
            <person name="Richter M."/>
            <person name="Glockner F.O."/>
            <person name="Brachmann A."/>
            <person name="Schuler D."/>
        </authorList>
    </citation>
    <scope>NUCLEOTIDE SEQUENCE [LARGE SCALE GENOMIC DNA]</scope>
    <source>
        <strain evidence="1">TM-1</strain>
    </source>
</reference>
<dbReference type="Proteomes" id="UP000033423">
    <property type="component" value="Unassembled WGS sequence"/>
</dbReference>
<proteinExistence type="predicted"/>
<dbReference type="GO" id="GO:0003824">
    <property type="term" value="F:catalytic activity"/>
    <property type="evidence" value="ECO:0007669"/>
    <property type="project" value="InterPro"/>
</dbReference>
<accession>A0A0F3GU47</accession>
<name>A0A0F3GU47_9BACT</name>
<dbReference type="InterPro" id="IPR043132">
    <property type="entry name" value="BCAT-like_C"/>
</dbReference>
<evidence type="ECO:0000313" key="1">
    <source>
        <dbReference type="EMBL" id="KJU85475.1"/>
    </source>
</evidence>
<dbReference type="Gene3D" id="3.20.10.10">
    <property type="entry name" value="D-amino Acid Aminotransferase, subunit A, domain 2"/>
    <property type="match status" value="1"/>
</dbReference>
<organism evidence="1 2">
    <name type="scientific">Candidatus Magnetobacterium bavaricum</name>
    <dbReference type="NCBI Taxonomy" id="29290"/>
    <lineage>
        <taxon>Bacteria</taxon>
        <taxon>Pseudomonadati</taxon>
        <taxon>Nitrospirota</taxon>
        <taxon>Thermodesulfovibrionia</taxon>
        <taxon>Thermodesulfovibrionales</taxon>
        <taxon>Candidatus Magnetobacteriaceae</taxon>
        <taxon>Candidatus Magnetobacterium</taxon>
    </lineage>
</organism>
<dbReference type="InterPro" id="IPR036038">
    <property type="entry name" value="Aminotransferase-like"/>
</dbReference>
<comment type="caution">
    <text evidence="1">The sequence shown here is derived from an EMBL/GenBank/DDBJ whole genome shotgun (WGS) entry which is preliminary data.</text>
</comment>
<feature type="non-terminal residue" evidence="1">
    <location>
        <position position="1"/>
    </location>
</feature>
<sequence>ADEVFVTNTSMEVMAVHGVDGVSYPIGAVTSRLRNSLATYRDAYVKRKRR</sequence>
<keyword evidence="2" id="KW-1185">Reference proteome</keyword>
<gene>
    <name evidence="1" type="ORF">MBAV_002334</name>
</gene>
<dbReference type="SUPFAM" id="SSF56752">
    <property type="entry name" value="D-aminoacid aminotransferase-like PLP-dependent enzymes"/>
    <property type="match status" value="1"/>
</dbReference>
<evidence type="ECO:0008006" key="3">
    <source>
        <dbReference type="Google" id="ProtNLM"/>
    </source>
</evidence>
<evidence type="ECO:0000313" key="2">
    <source>
        <dbReference type="Proteomes" id="UP000033423"/>
    </source>
</evidence>
<dbReference type="EMBL" id="LACI01001008">
    <property type="protein sequence ID" value="KJU85475.1"/>
    <property type="molecule type" value="Genomic_DNA"/>
</dbReference>